<keyword evidence="3" id="KW-1185">Reference proteome</keyword>
<dbReference type="Pfam" id="PF12697">
    <property type="entry name" value="Abhydrolase_6"/>
    <property type="match status" value="1"/>
</dbReference>
<dbReference type="PANTHER" id="PTHR43798:SF5">
    <property type="entry name" value="MONOACYLGLYCEROL LIPASE ABHD6"/>
    <property type="match status" value="1"/>
</dbReference>
<keyword evidence="2" id="KW-0378">Hydrolase</keyword>
<feature type="domain" description="AB hydrolase-1" evidence="1">
    <location>
        <begin position="26"/>
        <end position="241"/>
    </location>
</feature>
<dbReference type="GO" id="GO:0004601">
    <property type="term" value="F:peroxidase activity"/>
    <property type="evidence" value="ECO:0007669"/>
    <property type="project" value="UniProtKB-KW"/>
</dbReference>
<comment type="caution">
    <text evidence="2">The sequence shown here is derived from an EMBL/GenBank/DDBJ whole genome shotgun (WGS) entry which is preliminary data.</text>
</comment>
<organism evidence="2 3">
    <name type="scientific">Streptomyces cylindrosporus</name>
    <dbReference type="NCBI Taxonomy" id="2927583"/>
    <lineage>
        <taxon>Bacteria</taxon>
        <taxon>Bacillati</taxon>
        <taxon>Actinomycetota</taxon>
        <taxon>Actinomycetes</taxon>
        <taxon>Kitasatosporales</taxon>
        <taxon>Streptomycetaceae</taxon>
        <taxon>Streptomyces</taxon>
    </lineage>
</organism>
<dbReference type="InterPro" id="IPR050266">
    <property type="entry name" value="AB_hydrolase_sf"/>
</dbReference>
<dbReference type="PANTHER" id="PTHR43798">
    <property type="entry name" value="MONOACYLGLYCEROL LIPASE"/>
    <property type="match status" value="1"/>
</dbReference>
<protein>
    <submittedName>
        <fullName evidence="2">Alpha/beta hydrolase</fullName>
    </submittedName>
</protein>
<keyword evidence="2" id="KW-0560">Oxidoreductase</keyword>
<name>A0ABS9Y8A3_9ACTN</name>
<gene>
    <name evidence="2" type="ORF">MQP27_20400</name>
</gene>
<dbReference type="GO" id="GO:0016787">
    <property type="term" value="F:hydrolase activity"/>
    <property type="evidence" value="ECO:0007669"/>
    <property type="project" value="UniProtKB-KW"/>
</dbReference>
<proteinExistence type="predicted"/>
<sequence>MTLVVAVLGVKGRPTEVREAGTGEPLVFLHGGGVVEGFGFLGGLAERFRVVVPLLPGYGSTELDPPVSSRREVAEHTRDVLDALGVERAVLVGHSMGGWRAAHFAALFPERVSRLVLGAPWGMDVPGHPSADLAPMSPAERLAALTTDPRILEGRFPTGPDPEFQAARVREHESRTRYVPGDGDHALADVLAGITAPTLLLWGEEDAVNPLPQAAAWQKALPHATLRTFPGRGHLLFHEDPGILQAAVHDTTEETGR</sequence>
<dbReference type="EMBL" id="JALDAY010000006">
    <property type="protein sequence ID" value="MCI3273462.1"/>
    <property type="molecule type" value="Genomic_DNA"/>
</dbReference>
<dbReference type="InterPro" id="IPR029058">
    <property type="entry name" value="AB_hydrolase_fold"/>
</dbReference>
<dbReference type="Proteomes" id="UP001165269">
    <property type="component" value="Unassembled WGS sequence"/>
</dbReference>
<evidence type="ECO:0000313" key="3">
    <source>
        <dbReference type="Proteomes" id="UP001165269"/>
    </source>
</evidence>
<dbReference type="SUPFAM" id="SSF53474">
    <property type="entry name" value="alpha/beta-Hydrolases"/>
    <property type="match status" value="1"/>
</dbReference>
<evidence type="ECO:0000259" key="1">
    <source>
        <dbReference type="Pfam" id="PF12697"/>
    </source>
</evidence>
<dbReference type="Gene3D" id="3.40.50.1820">
    <property type="entry name" value="alpha/beta hydrolase"/>
    <property type="match status" value="1"/>
</dbReference>
<accession>A0ABS9Y8A3</accession>
<reference evidence="2" key="1">
    <citation type="submission" date="2022-03" db="EMBL/GenBank/DDBJ databases">
        <title>Streptomyces 7R015 and 7R016 isolated from Barleria lupulina in Thailand.</title>
        <authorList>
            <person name="Kanchanasin P."/>
            <person name="Phongsopitanun W."/>
            <person name="Tanasupawat S."/>
        </authorList>
    </citation>
    <scope>NUCLEOTIDE SEQUENCE</scope>
    <source>
        <strain evidence="2">7R015</strain>
    </source>
</reference>
<dbReference type="InterPro" id="IPR000073">
    <property type="entry name" value="AB_hydrolase_1"/>
</dbReference>
<evidence type="ECO:0000313" key="2">
    <source>
        <dbReference type="EMBL" id="MCI3273462.1"/>
    </source>
</evidence>
<keyword evidence="2" id="KW-0575">Peroxidase</keyword>
<dbReference type="PRINTS" id="PR00111">
    <property type="entry name" value="ABHYDROLASE"/>
</dbReference>
<dbReference type="RefSeq" id="WP_242766722.1">
    <property type="nucleotide sequence ID" value="NZ_JALDAY010000006.1"/>
</dbReference>